<keyword evidence="1" id="KW-0418">Kinase</keyword>
<name>A0A2P2KUQ3_RHIMU</name>
<dbReference type="EMBL" id="GGEC01028986">
    <property type="protein sequence ID" value="MBX09470.1"/>
    <property type="molecule type" value="Transcribed_RNA"/>
</dbReference>
<protein>
    <submittedName>
        <fullName evidence="1">Putative LRR receptor-like serine/threonine-protein kinase</fullName>
    </submittedName>
</protein>
<keyword evidence="1" id="KW-0808">Transferase</keyword>
<proteinExistence type="predicted"/>
<keyword evidence="1" id="KW-0675">Receptor</keyword>
<evidence type="ECO:0000313" key="1">
    <source>
        <dbReference type="EMBL" id="MBX09470.1"/>
    </source>
</evidence>
<organism evidence="1">
    <name type="scientific">Rhizophora mucronata</name>
    <name type="common">Asiatic mangrove</name>
    <dbReference type="NCBI Taxonomy" id="61149"/>
    <lineage>
        <taxon>Eukaryota</taxon>
        <taxon>Viridiplantae</taxon>
        <taxon>Streptophyta</taxon>
        <taxon>Embryophyta</taxon>
        <taxon>Tracheophyta</taxon>
        <taxon>Spermatophyta</taxon>
        <taxon>Magnoliopsida</taxon>
        <taxon>eudicotyledons</taxon>
        <taxon>Gunneridae</taxon>
        <taxon>Pentapetalae</taxon>
        <taxon>rosids</taxon>
        <taxon>fabids</taxon>
        <taxon>Malpighiales</taxon>
        <taxon>Rhizophoraceae</taxon>
        <taxon>Rhizophora</taxon>
    </lineage>
</organism>
<reference evidence="1" key="1">
    <citation type="submission" date="2018-02" db="EMBL/GenBank/DDBJ databases">
        <title>Rhizophora mucronata_Transcriptome.</title>
        <authorList>
            <person name="Meera S.P."/>
            <person name="Sreeshan A."/>
            <person name="Augustine A."/>
        </authorList>
    </citation>
    <scope>NUCLEOTIDE SEQUENCE</scope>
    <source>
        <tissue evidence="1">Leaf</tissue>
    </source>
</reference>
<accession>A0A2P2KUQ3</accession>
<dbReference type="GO" id="GO:0016301">
    <property type="term" value="F:kinase activity"/>
    <property type="evidence" value="ECO:0007669"/>
    <property type="project" value="UniProtKB-KW"/>
</dbReference>
<sequence length="19" mass="2434">MKELLLMTKKLRFLRFPRL</sequence>
<dbReference type="AlphaFoldDB" id="A0A2P2KUQ3"/>